<feature type="compositionally biased region" description="Basic residues" evidence="1">
    <location>
        <begin position="118"/>
        <end position="131"/>
    </location>
</feature>
<accession>A0A835M533</accession>
<evidence type="ECO:0000256" key="1">
    <source>
        <dbReference type="SAM" id="MobiDB-lite"/>
    </source>
</evidence>
<keyword evidence="2" id="KW-1133">Transmembrane helix</keyword>
<feature type="compositionally biased region" description="Basic and acidic residues" evidence="1">
    <location>
        <begin position="132"/>
        <end position="148"/>
    </location>
</feature>
<organism evidence="3 4">
    <name type="scientific">Coptis chinensis</name>
    <dbReference type="NCBI Taxonomy" id="261450"/>
    <lineage>
        <taxon>Eukaryota</taxon>
        <taxon>Viridiplantae</taxon>
        <taxon>Streptophyta</taxon>
        <taxon>Embryophyta</taxon>
        <taxon>Tracheophyta</taxon>
        <taxon>Spermatophyta</taxon>
        <taxon>Magnoliopsida</taxon>
        <taxon>Ranunculales</taxon>
        <taxon>Ranunculaceae</taxon>
        <taxon>Coptidoideae</taxon>
        <taxon>Coptis</taxon>
    </lineage>
</organism>
<evidence type="ECO:0000313" key="4">
    <source>
        <dbReference type="Proteomes" id="UP000631114"/>
    </source>
</evidence>
<sequence>MPCFVSSLTSIDMSRTYCTYALSIIAYISGFCMYYVHVDGILSFSELIGKSGFSIARLLLLKETSAKEEEEEEGRSREEEYGDVGQREEEEEGRSREEENGDGNPKGGGIGGEIQRKGVWRQRPERRRKRMRDLEKRIMGTTAREEKE</sequence>
<protein>
    <submittedName>
        <fullName evidence="3">Uncharacterized protein</fullName>
    </submittedName>
</protein>
<keyword evidence="2" id="KW-0812">Transmembrane</keyword>
<dbReference type="Proteomes" id="UP000631114">
    <property type="component" value="Unassembled WGS sequence"/>
</dbReference>
<keyword evidence="4" id="KW-1185">Reference proteome</keyword>
<name>A0A835M533_9MAGN</name>
<evidence type="ECO:0000313" key="3">
    <source>
        <dbReference type="EMBL" id="KAF9614229.1"/>
    </source>
</evidence>
<dbReference type="EMBL" id="JADFTS010000003">
    <property type="protein sequence ID" value="KAF9614229.1"/>
    <property type="molecule type" value="Genomic_DNA"/>
</dbReference>
<keyword evidence="2" id="KW-0472">Membrane</keyword>
<reference evidence="3 4" key="1">
    <citation type="submission" date="2020-10" db="EMBL/GenBank/DDBJ databases">
        <title>The Coptis chinensis genome and diversification of protoberbering-type alkaloids.</title>
        <authorList>
            <person name="Wang B."/>
            <person name="Shu S."/>
            <person name="Song C."/>
            <person name="Liu Y."/>
        </authorList>
    </citation>
    <scope>NUCLEOTIDE SEQUENCE [LARGE SCALE GENOMIC DNA]</scope>
    <source>
        <strain evidence="3">HL-2020</strain>
        <tissue evidence="3">Leaf</tissue>
    </source>
</reference>
<feature type="region of interest" description="Disordered" evidence="1">
    <location>
        <begin position="65"/>
        <end position="148"/>
    </location>
</feature>
<feature type="transmembrane region" description="Helical" evidence="2">
    <location>
        <begin position="17"/>
        <end position="36"/>
    </location>
</feature>
<evidence type="ECO:0000256" key="2">
    <source>
        <dbReference type="SAM" id="Phobius"/>
    </source>
</evidence>
<gene>
    <name evidence="3" type="ORF">IFM89_016074</name>
</gene>
<dbReference type="AlphaFoldDB" id="A0A835M533"/>
<proteinExistence type="predicted"/>
<comment type="caution">
    <text evidence="3">The sequence shown here is derived from an EMBL/GenBank/DDBJ whole genome shotgun (WGS) entry which is preliminary data.</text>
</comment>